<feature type="chain" id="PRO_5035840005" description="EGF-like domain-containing protein" evidence="4">
    <location>
        <begin position="21"/>
        <end position="1551"/>
    </location>
</feature>
<evidence type="ECO:0000256" key="3">
    <source>
        <dbReference type="ARBA" id="ARBA00023157"/>
    </source>
</evidence>
<dbReference type="InterPro" id="IPR006212">
    <property type="entry name" value="Furin_repeat"/>
</dbReference>
<sequence>MFFKQKECFLLLIFCLQVFATLRLLDLSFTDNNIQNNNQIMARTCTNAVQVSFQTKNCNQNPLNYVQLTRNQEYISKSFQCRSFQVQIVLDVFFIEADLSNSKFKVSLQNSANEQVIYSRIYKRDDLTQNSGMICNNFFDDFEFLTISSTINNLDAKDFVINICFDPDDPDMEIGIRNMLIYDSCYPTCLTCNGPSKTDYLTCFDNQSVQSGQCLCISEQQYSETDIGCRQECDRDYSIANQDKICVQDNRIKSKFTLFDNSVIPLSNQDRYQPFIFLADIFHPKNTDLIYENCNGISFIGKFQFSEGMLYQMDLQNSVKFLRIRLTFYLFDFQESSKIEIIYDNQIYSRIIKLQQNDICETSFTLLRIEIIYSLFNSYPAIKIQGQLQEVSESWGFRNVTVDTGFCQMNCVTCLDNSKCSSCEIGYQLYRNQCVQYLVKGFYNLNMTLEEISSYYDTFSTLSQNFATQQKFSFLNNKIVLGGLLVWNDGSFTKTWIIQKPHYAVSIYFNLTYGDGYTGSFYYKVGSPTNGYQGPYNNPGGGQNLIGRLSLENTRFFQIHLDNFQNNNLFIELKCQAISANIKQGFCAISDYFIIVHYCPPFCQDCISSSICTTWQSGYTSSSCQSNQYLNFDQQTETYSCNNCVQSSCSICISADECVQCFSDQFQLTNGICLCKPFTYLLGNTCIQCNRYCESCFGATSLNCLSCIKEFHRSIQQNQCLCNPGYYDDGINLICLPKCGDQIIVEEEDCDDGNNDPFDGCYQCQFICQEECKVCLYGKCYSCKDNYYLVEAINKCKPICGDLIMIINEQCDDSNNHVFDGCHHCKLQCYAHCLKCNQGICEKCDEQNGWYLTGVNCEFICGDGILAERQEQCDDSNLNPFDLCYLCEQECSQHCIFCQIGYCLECEIGFQYVDENRQCIQICGDNLIVENEQCEDHMLQFFQICENCQFKCNHNCNMCNFGKCQQCKVGYTLINNECIEICGDGYVVGTEVCDKLIQNINSDCYNCNHNCRSGCLVCNYGICQICKVGYFLEQFQCKPSCGDQLIVDLEQCDDGNLIPYDGCHNCNYSCEINCKVCLFGQCTEMDEPNIIDIDNEDPNSITFDCIPDCKICNQNNICLDCGQHFQLINSKCVPICGDGIIIEGLEECDDGNNLPDDGCFECQFQCSDGCVECQKNSCKKCDKEQFILDIQTGKCLEKNYDQNNNDTDYSISEFQYYTNFRCGENQLLIDNVCVNQCGNGILVNHYEECDDGNSLGGDGCSSFCNIENSYKCINRDGSLSLCSFIKAPEFILNILSDKMNSTQIVELTFTQQVKLYSELMFEEIAFFTFTSKTQYLLSVSYIQNISIHLSYPKYQILIEFIEPLVDPILQVDIAKSIIQNSYEQDLQDHQKMIVLGTPFVLPETAKKQLTSIVQINDVMLYSMASVSGLALLTGNAIMFFNLLDLLQSLSYIKYMQYQFPPHVTEFLNTYTKVSLQPIMNYFQVDQLLAKLNGGTLPYQISNKSQKKTPVNSLNQIYLINAKNKVQTKFQNPKTYTFFLREDLEKVLKVKI</sequence>
<evidence type="ECO:0000256" key="1">
    <source>
        <dbReference type="ARBA" id="ARBA00022729"/>
    </source>
</evidence>
<keyword evidence="3" id="KW-1015">Disulfide bond</keyword>
<name>A0A8S1S5S5_9CILI</name>
<evidence type="ECO:0000313" key="7">
    <source>
        <dbReference type="Proteomes" id="UP000689195"/>
    </source>
</evidence>
<reference evidence="6" key="1">
    <citation type="submission" date="2021-01" db="EMBL/GenBank/DDBJ databases">
        <authorList>
            <consortium name="Genoscope - CEA"/>
            <person name="William W."/>
        </authorList>
    </citation>
    <scope>NUCLEOTIDE SEQUENCE</scope>
</reference>
<comment type="caution">
    <text evidence="6">The sequence shown here is derived from an EMBL/GenBank/DDBJ whole genome shotgun (WGS) entry which is preliminary data.</text>
</comment>
<dbReference type="InterPro" id="IPR011936">
    <property type="entry name" value="Myxo_disulph_rpt"/>
</dbReference>
<gene>
    <name evidence="6" type="ORF">PPENT_87.1.T0030572</name>
</gene>
<accession>A0A8S1S5S5</accession>
<dbReference type="PANTHER" id="PTHR38934:SF6">
    <property type="entry name" value="CHROMOSOME UNDETERMINED SCAFFOLD_176, WHOLE GENOME SHOTGUN SEQUENCE"/>
    <property type="match status" value="1"/>
</dbReference>
<evidence type="ECO:0000259" key="5">
    <source>
        <dbReference type="SMART" id="SM00181"/>
    </source>
</evidence>
<feature type="domain" description="EGF-like" evidence="5">
    <location>
        <begin position="824"/>
        <end position="858"/>
    </location>
</feature>
<dbReference type="OrthoDB" id="10045365at2759"/>
<organism evidence="6 7">
    <name type="scientific">Paramecium pentaurelia</name>
    <dbReference type="NCBI Taxonomy" id="43138"/>
    <lineage>
        <taxon>Eukaryota</taxon>
        <taxon>Sar</taxon>
        <taxon>Alveolata</taxon>
        <taxon>Ciliophora</taxon>
        <taxon>Intramacronucleata</taxon>
        <taxon>Oligohymenophorea</taxon>
        <taxon>Peniculida</taxon>
        <taxon>Parameciidae</taxon>
        <taxon>Paramecium</taxon>
    </lineage>
</organism>
<feature type="domain" description="EGF-like" evidence="5">
    <location>
        <begin position="947"/>
        <end position="979"/>
    </location>
</feature>
<feature type="domain" description="EGF-like" evidence="5">
    <location>
        <begin position="886"/>
        <end position="920"/>
    </location>
</feature>
<dbReference type="Proteomes" id="UP000689195">
    <property type="component" value="Unassembled WGS sequence"/>
</dbReference>
<evidence type="ECO:0000256" key="2">
    <source>
        <dbReference type="ARBA" id="ARBA00022737"/>
    </source>
</evidence>
<keyword evidence="2" id="KW-0677">Repeat</keyword>
<dbReference type="SMART" id="SM00181">
    <property type="entry name" value="EGF"/>
    <property type="match status" value="6"/>
</dbReference>
<dbReference type="Pfam" id="PF13948">
    <property type="entry name" value="DUF4215"/>
    <property type="match status" value="8"/>
</dbReference>
<keyword evidence="7" id="KW-1185">Reference proteome</keyword>
<proteinExistence type="predicted"/>
<feature type="domain" description="EGF-like" evidence="5">
    <location>
        <begin position="695"/>
        <end position="736"/>
    </location>
</feature>
<dbReference type="SMART" id="SM00261">
    <property type="entry name" value="FU"/>
    <property type="match status" value="7"/>
</dbReference>
<feature type="domain" description="EGF-like" evidence="5">
    <location>
        <begin position="406"/>
        <end position="435"/>
    </location>
</feature>
<feature type="signal peptide" evidence="4">
    <location>
        <begin position="1"/>
        <end position="20"/>
    </location>
</feature>
<feature type="domain" description="EGF-like" evidence="5">
    <location>
        <begin position="1104"/>
        <end position="1133"/>
    </location>
</feature>
<dbReference type="InterPro" id="IPR000742">
    <property type="entry name" value="EGF"/>
</dbReference>
<protein>
    <recommendedName>
        <fullName evidence="5">EGF-like domain-containing protein</fullName>
    </recommendedName>
</protein>
<dbReference type="EMBL" id="CAJJDO010000003">
    <property type="protein sequence ID" value="CAD8134923.1"/>
    <property type="molecule type" value="Genomic_DNA"/>
</dbReference>
<dbReference type="NCBIfam" id="TIGR02232">
    <property type="entry name" value="myxo_disulf_rpt"/>
    <property type="match status" value="3"/>
</dbReference>
<keyword evidence="1 4" id="KW-0732">Signal</keyword>
<dbReference type="PANTHER" id="PTHR38934">
    <property type="entry name" value="HYPHALLY REGULATED CELL WALL PROTEIN 1"/>
    <property type="match status" value="1"/>
</dbReference>
<evidence type="ECO:0000256" key="4">
    <source>
        <dbReference type="SAM" id="SignalP"/>
    </source>
</evidence>
<evidence type="ECO:0000313" key="6">
    <source>
        <dbReference type="EMBL" id="CAD8134923.1"/>
    </source>
</evidence>